<evidence type="ECO:0008006" key="8">
    <source>
        <dbReference type="Google" id="ProtNLM"/>
    </source>
</evidence>
<name>A0A9W8MY13_9AGAR</name>
<dbReference type="OrthoDB" id="5982228at2759"/>
<dbReference type="GO" id="GO:0015179">
    <property type="term" value="F:L-amino acid transmembrane transporter activity"/>
    <property type="evidence" value="ECO:0007669"/>
    <property type="project" value="TreeGrafter"/>
</dbReference>
<feature type="transmembrane region" description="Helical" evidence="5">
    <location>
        <begin position="210"/>
        <end position="235"/>
    </location>
</feature>
<feature type="transmembrane region" description="Helical" evidence="5">
    <location>
        <begin position="431"/>
        <end position="449"/>
    </location>
</feature>
<accession>A0A9W8MY13</accession>
<dbReference type="InterPro" id="IPR002293">
    <property type="entry name" value="AA/rel_permease1"/>
</dbReference>
<proteinExistence type="predicted"/>
<feature type="transmembrane region" description="Helical" evidence="5">
    <location>
        <begin position="461"/>
        <end position="481"/>
    </location>
</feature>
<protein>
    <recommendedName>
        <fullName evidence="8">High affinity methionine permease</fullName>
    </recommendedName>
</protein>
<gene>
    <name evidence="6" type="ORF">NLJ89_g4389</name>
</gene>
<feature type="transmembrane region" description="Helical" evidence="5">
    <location>
        <begin position="493"/>
        <end position="515"/>
    </location>
</feature>
<dbReference type="EMBL" id="JANKHO010000360">
    <property type="protein sequence ID" value="KAJ3510938.1"/>
    <property type="molecule type" value="Genomic_DNA"/>
</dbReference>
<feature type="transmembrane region" description="Helical" evidence="5">
    <location>
        <begin position="402"/>
        <end position="425"/>
    </location>
</feature>
<evidence type="ECO:0000256" key="1">
    <source>
        <dbReference type="ARBA" id="ARBA00004141"/>
    </source>
</evidence>
<feature type="transmembrane region" description="Helical" evidence="5">
    <location>
        <begin position="295"/>
        <end position="318"/>
    </location>
</feature>
<evidence type="ECO:0000256" key="3">
    <source>
        <dbReference type="ARBA" id="ARBA00022989"/>
    </source>
</evidence>
<keyword evidence="7" id="KW-1185">Reference proteome</keyword>
<evidence type="ECO:0000313" key="6">
    <source>
        <dbReference type="EMBL" id="KAJ3510938.1"/>
    </source>
</evidence>
<dbReference type="Proteomes" id="UP001148786">
    <property type="component" value="Unassembled WGS sequence"/>
</dbReference>
<dbReference type="GO" id="GO:0016020">
    <property type="term" value="C:membrane"/>
    <property type="evidence" value="ECO:0007669"/>
    <property type="project" value="UniProtKB-SubCell"/>
</dbReference>
<dbReference type="PIRSF" id="PIRSF006060">
    <property type="entry name" value="AA_transporter"/>
    <property type="match status" value="1"/>
</dbReference>
<dbReference type="Pfam" id="PF13520">
    <property type="entry name" value="AA_permease_2"/>
    <property type="match status" value="1"/>
</dbReference>
<evidence type="ECO:0000313" key="7">
    <source>
        <dbReference type="Proteomes" id="UP001148786"/>
    </source>
</evidence>
<keyword evidence="4 5" id="KW-0472">Membrane</keyword>
<feature type="transmembrane region" description="Helical" evidence="5">
    <location>
        <begin position="51"/>
        <end position="71"/>
    </location>
</feature>
<organism evidence="6 7">
    <name type="scientific">Agrocybe chaxingu</name>
    <dbReference type="NCBI Taxonomy" id="84603"/>
    <lineage>
        <taxon>Eukaryota</taxon>
        <taxon>Fungi</taxon>
        <taxon>Dikarya</taxon>
        <taxon>Basidiomycota</taxon>
        <taxon>Agaricomycotina</taxon>
        <taxon>Agaricomycetes</taxon>
        <taxon>Agaricomycetidae</taxon>
        <taxon>Agaricales</taxon>
        <taxon>Agaricineae</taxon>
        <taxon>Strophariaceae</taxon>
        <taxon>Agrocybe</taxon>
    </lineage>
</organism>
<dbReference type="InterPro" id="IPR050598">
    <property type="entry name" value="AminoAcid_Transporter"/>
</dbReference>
<feature type="transmembrane region" description="Helical" evidence="5">
    <location>
        <begin position="83"/>
        <end position="105"/>
    </location>
</feature>
<evidence type="ECO:0000256" key="5">
    <source>
        <dbReference type="SAM" id="Phobius"/>
    </source>
</evidence>
<dbReference type="Gene3D" id="1.20.1740.10">
    <property type="entry name" value="Amino acid/polyamine transporter I"/>
    <property type="match status" value="1"/>
</dbReference>
<dbReference type="PANTHER" id="PTHR11785:SF382">
    <property type="entry name" value="LOW-AFFINITY METHIONINE PERMEASE"/>
    <property type="match status" value="1"/>
</dbReference>
<dbReference type="AlphaFoldDB" id="A0A9W8MY13"/>
<sequence>MATGVDMKREGYLEKVDETSVGNGSELEGDNVHPGELSFEEDAAGGMGRHLGVFSCTMLIVGRIIGTGIFSTPSSILNSVGSVGASLMLWVLGFALSFCGLFVWLEYGTMFPRSGGEKVYLEAVYKKPKFLATVIFAMNAILLGFTASGCIVGVLLLLPLRCQIIVLKVFANNILIAAGHAAQRWVVRGIALGVIFFVTILHGLTPKLGIALMNALSMFKIIILLFVVVTGWVILSGKTHITDPHANFRDTFAGSSHSSNDYATATFKVLNAYAGWSNVNYVLNEVKNPVRTLKIAGPLGLGICAVLYLLANVAYFAAATKAEIRKSGVTVASLFFGKVFGTEAQRALSVIVALSALGNVITVTYAASRVNQELAKEGVPLPFGNRFWASNWPTGKSPLPGLIVHLIPSVIVIIAPPPQVAYPFILDVEGYPQQIINLFIILGLFWLRWKKPNVHRPFKIWLPLAVFFLAAAVFLIIAPFLHPANKVGDTPPLPYYLYCLVGIAIMLFGVVYWAVWRVVLPKVFKYELIPRKVVLEDGTVVNVFSRKKIE</sequence>
<reference evidence="6" key="1">
    <citation type="submission" date="2022-07" db="EMBL/GenBank/DDBJ databases">
        <title>Genome Sequence of Agrocybe chaxingu.</title>
        <authorList>
            <person name="Buettner E."/>
        </authorList>
    </citation>
    <scope>NUCLEOTIDE SEQUENCE</scope>
    <source>
        <strain evidence="6">MP-N11</strain>
    </source>
</reference>
<keyword evidence="3 5" id="KW-1133">Transmembrane helix</keyword>
<feature type="transmembrane region" description="Helical" evidence="5">
    <location>
        <begin position="347"/>
        <end position="367"/>
    </location>
</feature>
<evidence type="ECO:0000256" key="4">
    <source>
        <dbReference type="ARBA" id="ARBA00023136"/>
    </source>
</evidence>
<comment type="subcellular location">
    <subcellularLocation>
        <location evidence="1">Membrane</location>
        <topology evidence="1">Multi-pass membrane protein</topology>
    </subcellularLocation>
</comment>
<keyword evidence="2 5" id="KW-0812">Transmembrane</keyword>
<evidence type="ECO:0000256" key="2">
    <source>
        <dbReference type="ARBA" id="ARBA00022692"/>
    </source>
</evidence>
<feature type="transmembrane region" description="Helical" evidence="5">
    <location>
        <begin position="185"/>
        <end position="204"/>
    </location>
</feature>
<dbReference type="FunFam" id="1.20.1740.10:FF:000025">
    <property type="entry name" value="High-affinity methionine permease"/>
    <property type="match status" value="1"/>
</dbReference>
<comment type="caution">
    <text evidence="6">The sequence shown here is derived from an EMBL/GenBank/DDBJ whole genome shotgun (WGS) entry which is preliminary data.</text>
</comment>
<feature type="transmembrane region" description="Helical" evidence="5">
    <location>
        <begin position="130"/>
        <end position="158"/>
    </location>
</feature>
<dbReference type="PANTHER" id="PTHR11785">
    <property type="entry name" value="AMINO ACID TRANSPORTER"/>
    <property type="match status" value="1"/>
</dbReference>